<comment type="cofactor">
    <cofactor evidence="1">
        <name>Mg(2+)</name>
        <dbReference type="ChEBI" id="CHEBI:18420"/>
    </cofactor>
</comment>
<sequence length="333" mass="35758">MTTSLPRRVAIPPLSAMPRAAPAGASVQELSGTTMGTTWSVKFAGSAAARQTLGRMIPAALERVVSQMSPWESNSDISRFNRLPMNEWQTLPPELFKVMEGALRIAQESDGAYDPTLGALIDLWGFGPSGPRTGPPAASDIAPHHRACGWQQIDLDAGRRRMRRSSEGAIDLCGIAKGYAVDLVMETLHQHGLYHALVEIGGELRGSGVKPDGSPWWVEIDRSADGKQPVLVALYNLAIATSGCERGFTSGAQHFSHTLNPRTGWPTANGTVTATVLHSTCMEADAYATALMVLGQDDAIDFAITHRLAAAILCKHGDTFIERTTPMLDQMLS</sequence>
<evidence type="ECO:0000256" key="4">
    <source>
        <dbReference type="ARBA" id="ARBA00022630"/>
    </source>
</evidence>
<evidence type="ECO:0000256" key="9">
    <source>
        <dbReference type="ARBA" id="ARBA00031306"/>
    </source>
</evidence>
<keyword evidence="7 11" id="KW-0274">FAD</keyword>
<protein>
    <recommendedName>
        <fullName evidence="3 11">FAD:protein FMN transferase</fullName>
        <ecNumber evidence="2 11">2.7.1.180</ecNumber>
    </recommendedName>
    <alternativeName>
        <fullName evidence="9 11">Flavin transferase</fullName>
    </alternativeName>
</protein>
<dbReference type="GO" id="GO:0016740">
    <property type="term" value="F:transferase activity"/>
    <property type="evidence" value="ECO:0007669"/>
    <property type="project" value="UniProtKB-KW"/>
</dbReference>
<evidence type="ECO:0000256" key="3">
    <source>
        <dbReference type="ARBA" id="ARBA00016337"/>
    </source>
</evidence>
<dbReference type="PANTHER" id="PTHR30040:SF2">
    <property type="entry name" value="FAD:PROTEIN FMN TRANSFERASE"/>
    <property type="match status" value="1"/>
</dbReference>
<dbReference type="RefSeq" id="WP_275246913.1">
    <property type="nucleotide sequence ID" value="NZ_BAABDX010000001.1"/>
</dbReference>
<proteinExistence type="inferred from homology"/>
<accession>A0ABY8BMV5</accession>
<dbReference type="InterPro" id="IPR003374">
    <property type="entry name" value="ApbE-like_sf"/>
</dbReference>
<evidence type="ECO:0000256" key="7">
    <source>
        <dbReference type="ARBA" id="ARBA00022827"/>
    </source>
</evidence>
<evidence type="ECO:0000256" key="6">
    <source>
        <dbReference type="ARBA" id="ARBA00022723"/>
    </source>
</evidence>
<keyword evidence="6 11" id="KW-0479">Metal-binding</keyword>
<name>A0ABY8BMV5_AFICR</name>
<evidence type="ECO:0000256" key="5">
    <source>
        <dbReference type="ARBA" id="ARBA00022679"/>
    </source>
</evidence>
<keyword evidence="8 11" id="KW-0460">Magnesium</keyword>
<comment type="catalytic activity">
    <reaction evidence="10 11">
        <text>L-threonyl-[protein] + FAD = FMN-L-threonyl-[protein] + AMP + H(+)</text>
        <dbReference type="Rhea" id="RHEA:36847"/>
        <dbReference type="Rhea" id="RHEA-COMP:11060"/>
        <dbReference type="Rhea" id="RHEA-COMP:11061"/>
        <dbReference type="ChEBI" id="CHEBI:15378"/>
        <dbReference type="ChEBI" id="CHEBI:30013"/>
        <dbReference type="ChEBI" id="CHEBI:57692"/>
        <dbReference type="ChEBI" id="CHEBI:74257"/>
        <dbReference type="ChEBI" id="CHEBI:456215"/>
        <dbReference type="EC" id="2.7.1.180"/>
    </reaction>
</comment>
<evidence type="ECO:0000313" key="13">
    <source>
        <dbReference type="Proteomes" id="UP001213907"/>
    </source>
</evidence>
<dbReference type="InterPro" id="IPR024932">
    <property type="entry name" value="ApbE"/>
</dbReference>
<keyword evidence="5 11" id="KW-0808">Transferase</keyword>
<dbReference type="Gene3D" id="3.10.520.10">
    <property type="entry name" value="ApbE-like domains"/>
    <property type="match status" value="1"/>
</dbReference>
<gene>
    <name evidence="12" type="ORF">AFIC_002887</name>
</gene>
<reference evidence="12 13" key="1">
    <citation type="submission" date="2022-11" db="EMBL/GenBank/DDBJ databases">
        <authorList>
            <person name="Siebert D."/>
            <person name="Busche T."/>
            <person name="Saydam E."/>
            <person name="Kalinowski J."/>
            <person name="Ruckert C."/>
            <person name="Blombach B."/>
        </authorList>
    </citation>
    <scope>NUCLEOTIDE SEQUENCE [LARGE SCALE GENOMIC DNA]</scope>
    <source>
        <strain evidence="12 13">DSM 1083</strain>
    </source>
</reference>
<evidence type="ECO:0000256" key="10">
    <source>
        <dbReference type="ARBA" id="ARBA00048540"/>
    </source>
</evidence>
<dbReference type="EMBL" id="CP113162">
    <property type="protein sequence ID" value="WEF51307.1"/>
    <property type="molecule type" value="Genomic_DNA"/>
</dbReference>
<keyword evidence="4 11" id="KW-0285">Flavoprotein</keyword>
<dbReference type="PIRSF" id="PIRSF006268">
    <property type="entry name" value="ApbE"/>
    <property type="match status" value="1"/>
</dbReference>
<keyword evidence="13" id="KW-1185">Reference proteome</keyword>
<dbReference type="Pfam" id="PF02424">
    <property type="entry name" value="ApbE"/>
    <property type="match status" value="1"/>
</dbReference>
<evidence type="ECO:0000256" key="2">
    <source>
        <dbReference type="ARBA" id="ARBA00011955"/>
    </source>
</evidence>
<evidence type="ECO:0000256" key="1">
    <source>
        <dbReference type="ARBA" id="ARBA00001946"/>
    </source>
</evidence>
<organism evidence="12 13">
    <name type="scientific">Afipia carboxydohydrogena</name>
    <name type="common">Pseudomonas carboxydohydrogena</name>
    <dbReference type="NCBI Taxonomy" id="290"/>
    <lineage>
        <taxon>Bacteria</taxon>
        <taxon>Pseudomonadati</taxon>
        <taxon>Pseudomonadota</taxon>
        <taxon>Alphaproteobacteria</taxon>
        <taxon>Hyphomicrobiales</taxon>
        <taxon>Nitrobacteraceae</taxon>
        <taxon>Afipia</taxon>
    </lineage>
</organism>
<dbReference type="SUPFAM" id="SSF143631">
    <property type="entry name" value="ApbE-like"/>
    <property type="match status" value="1"/>
</dbReference>
<evidence type="ECO:0000256" key="11">
    <source>
        <dbReference type="PIRNR" id="PIRNR006268"/>
    </source>
</evidence>
<dbReference type="PANTHER" id="PTHR30040">
    <property type="entry name" value="THIAMINE BIOSYNTHESIS LIPOPROTEIN APBE"/>
    <property type="match status" value="1"/>
</dbReference>
<dbReference type="Proteomes" id="UP001213907">
    <property type="component" value="Chromosome"/>
</dbReference>
<evidence type="ECO:0000313" key="12">
    <source>
        <dbReference type="EMBL" id="WEF51307.1"/>
    </source>
</evidence>
<evidence type="ECO:0000256" key="8">
    <source>
        <dbReference type="ARBA" id="ARBA00022842"/>
    </source>
</evidence>
<comment type="similarity">
    <text evidence="11">Belongs to the ApbE family.</text>
</comment>
<dbReference type="EC" id="2.7.1.180" evidence="2 11"/>